<keyword evidence="2 8" id="KW-0808">Transferase</keyword>
<dbReference type="GO" id="GO:1902758">
    <property type="term" value="P:bis(molybdopterin guanine dinucleotide)molybdenum biosynthetic process"/>
    <property type="evidence" value="ECO:0007669"/>
    <property type="project" value="TreeGrafter"/>
</dbReference>
<dbReference type="Gene3D" id="3.90.550.10">
    <property type="entry name" value="Spore Coat Polysaccharide Biosynthesis Protein SpsA, Chain A"/>
    <property type="match status" value="1"/>
</dbReference>
<keyword evidence="7 8" id="KW-0501">Molybdenum cofactor biosynthesis</keyword>
<dbReference type="SUPFAM" id="SSF53448">
    <property type="entry name" value="Nucleotide-diphospho-sugar transferases"/>
    <property type="match status" value="1"/>
</dbReference>
<keyword evidence="11" id="KW-1185">Reference proteome</keyword>
<keyword evidence="10" id="KW-0548">Nucleotidyltransferase</keyword>
<feature type="domain" description="MobA-like NTP transferase" evidence="9">
    <location>
        <begin position="9"/>
        <end position="170"/>
    </location>
</feature>
<comment type="similarity">
    <text evidence="8">Belongs to the MobA family.</text>
</comment>
<comment type="cofactor">
    <cofactor evidence="8">
        <name>Mg(2+)</name>
        <dbReference type="ChEBI" id="CHEBI:18420"/>
    </cofactor>
</comment>
<feature type="binding site" evidence="8">
    <location>
        <position position="106"/>
    </location>
    <ligand>
        <name>GTP</name>
        <dbReference type="ChEBI" id="CHEBI:37565"/>
    </ligand>
</feature>
<reference evidence="10 11" key="1">
    <citation type="submission" date="2020-08" db="EMBL/GenBank/DDBJ databases">
        <title>Genomic Encyclopedia of Type Strains, Phase IV (KMG-IV): sequencing the most valuable type-strain genomes for metagenomic binning, comparative biology and taxonomic classification.</title>
        <authorList>
            <person name="Goeker M."/>
        </authorList>
    </citation>
    <scope>NUCLEOTIDE SEQUENCE [LARGE SCALE GENOMIC DNA]</scope>
    <source>
        <strain evidence="10 11">DSM 102238</strain>
    </source>
</reference>
<name>A0A7W6H4T7_9HYPH</name>
<comment type="domain">
    <text evidence="8">The N-terminal domain determines nucleotide recognition and specific binding, while the C-terminal domain determines the specific binding to the target protein.</text>
</comment>
<dbReference type="InterPro" id="IPR013482">
    <property type="entry name" value="Molybde_CF_guanTrfase"/>
</dbReference>
<comment type="subunit">
    <text evidence="8">Monomer.</text>
</comment>
<dbReference type="RefSeq" id="WP_183199743.1">
    <property type="nucleotide sequence ID" value="NZ_JACIEK010000004.1"/>
</dbReference>
<evidence type="ECO:0000259" key="9">
    <source>
        <dbReference type="Pfam" id="PF12804"/>
    </source>
</evidence>
<dbReference type="EMBL" id="JACIEK010000004">
    <property type="protein sequence ID" value="MBB3998209.1"/>
    <property type="molecule type" value="Genomic_DNA"/>
</dbReference>
<dbReference type="PANTHER" id="PTHR19136">
    <property type="entry name" value="MOLYBDENUM COFACTOR GUANYLYLTRANSFERASE"/>
    <property type="match status" value="1"/>
</dbReference>
<dbReference type="PANTHER" id="PTHR19136:SF81">
    <property type="entry name" value="MOLYBDENUM COFACTOR GUANYLYLTRANSFERASE"/>
    <property type="match status" value="1"/>
</dbReference>
<evidence type="ECO:0000256" key="6">
    <source>
        <dbReference type="ARBA" id="ARBA00023134"/>
    </source>
</evidence>
<dbReference type="GO" id="GO:0046872">
    <property type="term" value="F:metal ion binding"/>
    <property type="evidence" value="ECO:0007669"/>
    <property type="project" value="UniProtKB-KW"/>
</dbReference>
<keyword evidence="4 8" id="KW-0547">Nucleotide-binding</keyword>
<evidence type="ECO:0000256" key="4">
    <source>
        <dbReference type="ARBA" id="ARBA00022741"/>
    </source>
</evidence>
<sequence length="210" mass="22228">MADRRPLFAVVLAGGRGSRMGSAIPKPLIEIGGRPLIERVLDVVRLRADGTVISTNAPESFAHLGLPAIADEEPDFAGPLAGLVAAARWFAAREERPFHLLSVAGDTPFLPADLVARLADGAEDDAVAVAAQAGHVHPIVALWSSDIVCDLSIDPAAPRRDRSLRAIQEAHACRIVDFAADARAPGGDPFFNVNTPVDLALARRWVEITG</sequence>
<evidence type="ECO:0000313" key="11">
    <source>
        <dbReference type="Proteomes" id="UP000542776"/>
    </source>
</evidence>
<evidence type="ECO:0000256" key="2">
    <source>
        <dbReference type="ARBA" id="ARBA00022679"/>
    </source>
</evidence>
<comment type="catalytic activity">
    <reaction evidence="8">
        <text>Mo-molybdopterin + GTP + H(+) = Mo-molybdopterin guanine dinucleotide + diphosphate</text>
        <dbReference type="Rhea" id="RHEA:34243"/>
        <dbReference type="ChEBI" id="CHEBI:15378"/>
        <dbReference type="ChEBI" id="CHEBI:33019"/>
        <dbReference type="ChEBI" id="CHEBI:37565"/>
        <dbReference type="ChEBI" id="CHEBI:71302"/>
        <dbReference type="ChEBI" id="CHEBI:71310"/>
        <dbReference type="EC" id="2.7.7.77"/>
    </reaction>
</comment>
<keyword evidence="1 8" id="KW-0963">Cytoplasm</keyword>
<evidence type="ECO:0000256" key="3">
    <source>
        <dbReference type="ARBA" id="ARBA00022723"/>
    </source>
</evidence>
<evidence type="ECO:0000313" key="10">
    <source>
        <dbReference type="EMBL" id="MBB3998209.1"/>
    </source>
</evidence>
<dbReference type="InterPro" id="IPR025877">
    <property type="entry name" value="MobA-like_NTP_Trfase"/>
</dbReference>
<keyword evidence="3 8" id="KW-0479">Metal-binding</keyword>
<dbReference type="GO" id="GO:0061603">
    <property type="term" value="F:molybdenum cofactor guanylyltransferase activity"/>
    <property type="evidence" value="ECO:0007669"/>
    <property type="project" value="UniProtKB-EC"/>
</dbReference>
<dbReference type="InterPro" id="IPR029044">
    <property type="entry name" value="Nucleotide-diphossugar_trans"/>
</dbReference>
<keyword evidence="5 8" id="KW-0460">Magnesium</keyword>
<feature type="binding site" evidence="8">
    <location>
        <position position="26"/>
    </location>
    <ligand>
        <name>GTP</name>
        <dbReference type="ChEBI" id="CHEBI:37565"/>
    </ligand>
</feature>
<evidence type="ECO:0000256" key="7">
    <source>
        <dbReference type="ARBA" id="ARBA00023150"/>
    </source>
</evidence>
<gene>
    <name evidence="8" type="primary">mobA</name>
    <name evidence="10" type="ORF">GGR04_002048</name>
</gene>
<dbReference type="EC" id="2.7.7.77" evidence="8"/>
<comment type="caution">
    <text evidence="8">Lacks conserved residue(s) required for the propagation of feature annotation.</text>
</comment>
<protein>
    <recommendedName>
        <fullName evidence="8">Molybdenum cofactor guanylyltransferase</fullName>
        <shortName evidence="8">MoCo guanylyltransferase</shortName>
        <ecNumber evidence="8">2.7.7.77</ecNumber>
    </recommendedName>
    <alternativeName>
        <fullName evidence="8">GTP:molybdopterin guanylyltransferase</fullName>
    </alternativeName>
    <alternativeName>
        <fullName evidence="8">Mo-MPT guanylyltransferase</fullName>
    </alternativeName>
    <alternativeName>
        <fullName evidence="8">Molybdopterin guanylyltransferase</fullName>
    </alternativeName>
    <alternativeName>
        <fullName evidence="8">Molybdopterin-guanine dinucleotide synthase</fullName>
        <shortName evidence="8">MGD synthase</shortName>
    </alternativeName>
</protein>
<evidence type="ECO:0000256" key="5">
    <source>
        <dbReference type="ARBA" id="ARBA00022842"/>
    </source>
</evidence>
<dbReference type="Proteomes" id="UP000542776">
    <property type="component" value="Unassembled WGS sequence"/>
</dbReference>
<organism evidence="10 11">
    <name type="scientific">Aureimonas pseudogalii</name>
    <dbReference type="NCBI Taxonomy" id="1744844"/>
    <lineage>
        <taxon>Bacteria</taxon>
        <taxon>Pseudomonadati</taxon>
        <taxon>Pseudomonadota</taxon>
        <taxon>Alphaproteobacteria</taxon>
        <taxon>Hyphomicrobiales</taxon>
        <taxon>Aurantimonadaceae</taxon>
        <taxon>Aureimonas</taxon>
    </lineage>
</organism>
<keyword evidence="6 8" id="KW-0342">GTP-binding</keyword>
<proteinExistence type="inferred from homology"/>
<evidence type="ECO:0000256" key="8">
    <source>
        <dbReference type="HAMAP-Rule" id="MF_00316"/>
    </source>
</evidence>
<dbReference type="GO" id="GO:0005525">
    <property type="term" value="F:GTP binding"/>
    <property type="evidence" value="ECO:0007669"/>
    <property type="project" value="UniProtKB-UniRule"/>
</dbReference>
<feature type="binding site" evidence="8">
    <location>
        <position position="71"/>
    </location>
    <ligand>
        <name>GTP</name>
        <dbReference type="ChEBI" id="CHEBI:37565"/>
    </ligand>
</feature>
<feature type="binding site" evidence="8">
    <location>
        <begin position="12"/>
        <end position="14"/>
    </location>
    <ligand>
        <name>GTP</name>
        <dbReference type="ChEBI" id="CHEBI:37565"/>
    </ligand>
</feature>
<comment type="caution">
    <text evidence="10">The sequence shown here is derived from an EMBL/GenBank/DDBJ whole genome shotgun (WGS) entry which is preliminary data.</text>
</comment>
<comment type="function">
    <text evidence="8">Transfers a GMP moiety from GTP to Mo-molybdopterin (Mo-MPT) cofactor (Moco or molybdenum cofactor) to form Mo-molybdopterin guanine dinucleotide (Mo-MGD) cofactor.</text>
</comment>
<accession>A0A7W6H4T7</accession>
<dbReference type="CDD" id="cd02503">
    <property type="entry name" value="MobA"/>
    <property type="match status" value="1"/>
</dbReference>
<dbReference type="HAMAP" id="MF_00316">
    <property type="entry name" value="MobA"/>
    <property type="match status" value="1"/>
</dbReference>
<comment type="subcellular location">
    <subcellularLocation>
        <location evidence="8">Cytoplasm</location>
    </subcellularLocation>
</comment>
<feature type="binding site" evidence="8">
    <location>
        <position position="106"/>
    </location>
    <ligand>
        <name>Mg(2+)</name>
        <dbReference type="ChEBI" id="CHEBI:18420"/>
    </ligand>
</feature>
<dbReference type="Pfam" id="PF12804">
    <property type="entry name" value="NTP_transf_3"/>
    <property type="match status" value="1"/>
</dbReference>
<dbReference type="GO" id="GO:0005737">
    <property type="term" value="C:cytoplasm"/>
    <property type="evidence" value="ECO:0007669"/>
    <property type="project" value="UniProtKB-SubCell"/>
</dbReference>
<evidence type="ECO:0000256" key="1">
    <source>
        <dbReference type="ARBA" id="ARBA00022490"/>
    </source>
</evidence>
<dbReference type="AlphaFoldDB" id="A0A7W6H4T7"/>